<keyword evidence="5" id="KW-1185">Reference proteome</keyword>
<dbReference type="EC" id="3.6.4.-" evidence="4"/>
<organism evidence="4 5">
    <name type="scientific">Piscinibacterium candidicorallinum</name>
    <dbReference type="NCBI Taxonomy" id="1793872"/>
    <lineage>
        <taxon>Bacteria</taxon>
        <taxon>Pseudomonadati</taxon>
        <taxon>Pseudomonadota</taxon>
        <taxon>Betaproteobacteria</taxon>
        <taxon>Burkholderiales</taxon>
        <taxon>Piscinibacterium</taxon>
    </lineage>
</organism>
<dbReference type="PROSITE" id="PS51194">
    <property type="entry name" value="HELICASE_CTER"/>
    <property type="match status" value="1"/>
</dbReference>
<evidence type="ECO:0000259" key="3">
    <source>
        <dbReference type="PROSITE" id="PS51194"/>
    </source>
</evidence>
<dbReference type="PROSITE" id="PS51192">
    <property type="entry name" value="HELICASE_ATP_BIND_1"/>
    <property type="match status" value="1"/>
</dbReference>
<dbReference type="InterPro" id="IPR050496">
    <property type="entry name" value="SNF2_RAD54_helicase_repair"/>
</dbReference>
<dbReference type="InterPro" id="IPR027417">
    <property type="entry name" value="P-loop_NTPase"/>
</dbReference>
<dbReference type="InterPro" id="IPR049730">
    <property type="entry name" value="SNF2/RAD54-like_C"/>
</dbReference>
<sequence length="951" mass="104016">MKVDLHVSGATWHLDRPVNEWLDTLPVAAAASVIAGLESGEWQAAQGSLAARPRAISELSEAAARALGLPPAAPHGLDIRLSGRMGLADCALTVRWLQPGRTVTARNVTQDGPWLVVDAGRWRIAHPALAIIELVHRFNASVGADLEQQFRHWAGIRALLGDDGTARLTDAFLAAFRVITPTAVTFSVSTTNDGHVQIAPVVLVSRPARDGDASEHVRALTEADEALLARRIDQLPEGASAFPLANGTYVIVDEPVRQAIAALRRLRHAPQEVRIRAARQPDAVVREMLGAEGDEACVFIETDRFGDRVIDIGQWQPPIVPWIKIPPQEWDAPIESGVRIDGQDVALDAVQLASAVEHIRSAMAAGQPTVKIGDAEVRATPANLAALEQLAAEVSRRTGNRREREDTDPRVLIIETNLERAGFNRARGAARPGVIAMPAGVRTTPKPHQVTGVQWMQRHWVSGSRGALMCDDMGLGKTFQALMFCRWVKELMDSAEIPRQPMLIVAPVGLLRNWEAEIALHLEGTGLGRVVRVYGDHARALKTGRHVDGTARLDASAIARGDLILANYEAVTEYQLAFGSVPFAVTVLDEAQRIKSPGARVTHAVKGLNAGFMLAMTGTPVENRLADLWCIADAVQPGALGELKSFSARYERNDEHVEELRDAVWHKEEEERGPPRLVLRRLKTDKLEGLPPKHVHVHTRNMPAPQLEAYVRALAVRNLTGSSGTLGMIQDLRRISLHPALLTPSLQREELRVEDSARLAATIDVLDGIAEQGEKALIFLESLDLQEADQLPTLLARRYRMRRNPMVINGSVSTEVRQTRVDTFQREKGFDVMLLSPKAGGVGLTLTAANHVIHLSRWWNPAVEDQCSDRVYRIGQTRPVHIHYPLAVMPGHEDRSFDMQLQRLMDRKRGLAASLMAAPAFTDADYRSLLNGLGLDGAAAVLPPAMEAVDG</sequence>
<evidence type="ECO:0000313" key="5">
    <source>
        <dbReference type="Proteomes" id="UP001595556"/>
    </source>
</evidence>
<keyword evidence="1 4" id="KW-0378">Hydrolase</keyword>
<evidence type="ECO:0000313" key="4">
    <source>
        <dbReference type="EMBL" id="MFC3147240.1"/>
    </source>
</evidence>
<dbReference type="Pfam" id="PF00271">
    <property type="entry name" value="Helicase_C"/>
    <property type="match status" value="1"/>
</dbReference>
<dbReference type="PANTHER" id="PTHR45629">
    <property type="entry name" value="SNF2/RAD54 FAMILY MEMBER"/>
    <property type="match status" value="1"/>
</dbReference>
<proteinExistence type="predicted"/>
<dbReference type="Pfam" id="PF00176">
    <property type="entry name" value="SNF2-rel_dom"/>
    <property type="match status" value="1"/>
</dbReference>
<gene>
    <name evidence="4" type="ORF">ACFOEN_06250</name>
</gene>
<dbReference type="Proteomes" id="UP001595556">
    <property type="component" value="Unassembled WGS sequence"/>
</dbReference>
<accession>A0ABV7H0F7</accession>
<keyword evidence="4" id="KW-0347">Helicase</keyword>
<keyword evidence="4" id="KW-0067">ATP-binding</keyword>
<dbReference type="RefSeq" id="WP_377302089.1">
    <property type="nucleotide sequence ID" value="NZ_CP180191.1"/>
</dbReference>
<dbReference type="SMART" id="SM00487">
    <property type="entry name" value="DEXDc"/>
    <property type="match status" value="1"/>
</dbReference>
<dbReference type="Gene3D" id="3.40.50.300">
    <property type="entry name" value="P-loop containing nucleotide triphosphate hydrolases"/>
    <property type="match status" value="1"/>
</dbReference>
<dbReference type="GO" id="GO:0016787">
    <property type="term" value="F:hydrolase activity"/>
    <property type="evidence" value="ECO:0007669"/>
    <property type="project" value="UniProtKB-KW"/>
</dbReference>
<name>A0ABV7H0F7_9BURK</name>
<dbReference type="SUPFAM" id="SSF52540">
    <property type="entry name" value="P-loop containing nucleoside triphosphate hydrolases"/>
    <property type="match status" value="2"/>
</dbReference>
<dbReference type="InterPro" id="IPR014001">
    <property type="entry name" value="Helicase_ATP-bd"/>
</dbReference>
<evidence type="ECO:0000256" key="1">
    <source>
        <dbReference type="ARBA" id="ARBA00022801"/>
    </source>
</evidence>
<keyword evidence="4" id="KW-0547">Nucleotide-binding</keyword>
<dbReference type="PANTHER" id="PTHR45629:SF7">
    <property type="entry name" value="DNA EXCISION REPAIR PROTEIN ERCC-6-RELATED"/>
    <property type="match status" value="1"/>
</dbReference>
<evidence type="ECO:0000259" key="2">
    <source>
        <dbReference type="PROSITE" id="PS51192"/>
    </source>
</evidence>
<feature type="domain" description="Helicase ATP-binding" evidence="2">
    <location>
        <begin position="458"/>
        <end position="638"/>
    </location>
</feature>
<dbReference type="EMBL" id="JBHRTI010000003">
    <property type="protein sequence ID" value="MFC3147240.1"/>
    <property type="molecule type" value="Genomic_DNA"/>
</dbReference>
<dbReference type="InterPro" id="IPR038718">
    <property type="entry name" value="SNF2-like_sf"/>
</dbReference>
<dbReference type="Gene3D" id="3.40.50.10810">
    <property type="entry name" value="Tandem AAA-ATPase domain"/>
    <property type="match status" value="1"/>
</dbReference>
<dbReference type="SMART" id="SM00490">
    <property type="entry name" value="HELICc"/>
    <property type="match status" value="1"/>
</dbReference>
<dbReference type="CDD" id="cd18793">
    <property type="entry name" value="SF2_C_SNF"/>
    <property type="match status" value="1"/>
</dbReference>
<dbReference type="InterPro" id="IPR000330">
    <property type="entry name" value="SNF2_N"/>
</dbReference>
<feature type="domain" description="Helicase C-terminal" evidence="3">
    <location>
        <begin position="761"/>
        <end position="920"/>
    </location>
</feature>
<comment type="caution">
    <text evidence="4">The sequence shown here is derived from an EMBL/GenBank/DDBJ whole genome shotgun (WGS) entry which is preliminary data.</text>
</comment>
<reference evidence="5" key="1">
    <citation type="journal article" date="2019" name="Int. J. Syst. Evol. Microbiol.">
        <title>The Global Catalogue of Microorganisms (GCM) 10K type strain sequencing project: providing services to taxonomists for standard genome sequencing and annotation.</title>
        <authorList>
            <consortium name="The Broad Institute Genomics Platform"/>
            <consortium name="The Broad Institute Genome Sequencing Center for Infectious Disease"/>
            <person name="Wu L."/>
            <person name="Ma J."/>
        </authorList>
    </citation>
    <scope>NUCLEOTIDE SEQUENCE [LARGE SCALE GENOMIC DNA]</scope>
    <source>
        <strain evidence="5">KCTC 52168</strain>
    </source>
</reference>
<protein>
    <submittedName>
        <fullName evidence="4">DEAD/DEAH box helicase</fullName>
        <ecNumber evidence="4">3.6.4.-</ecNumber>
    </submittedName>
</protein>
<dbReference type="GO" id="GO:0004386">
    <property type="term" value="F:helicase activity"/>
    <property type="evidence" value="ECO:0007669"/>
    <property type="project" value="UniProtKB-KW"/>
</dbReference>
<dbReference type="InterPro" id="IPR001650">
    <property type="entry name" value="Helicase_C-like"/>
</dbReference>